<dbReference type="Gene3D" id="1.10.540.10">
    <property type="entry name" value="Acyl-CoA dehydrogenase/oxidase, N-terminal domain"/>
    <property type="match status" value="1"/>
</dbReference>
<evidence type="ECO:0000256" key="1">
    <source>
        <dbReference type="ARBA" id="ARBA00001974"/>
    </source>
</evidence>
<sequence>MTNLETYRKNARLWLDSVAPRFGRDARMGLSVEDDLALGRQYMAERYDAGYAGVNWPVEFGGQGLTHIEKVAFDTEEMAFGMPTGYFGISLGMPVPILMRYGLGPDDEHRDWVKERVIKALRGEEIWCQLFSEPAAGSDLAGLRTRAEPEGNGWKMNGQKVWTSWAQYSDYGVIVARTDQTVAKHKGLTYYWIDMKAPGVEVRPIKLAGGDSHVNEVFFDDVRLEDSQRMGPVGGGFGVAMTTLMIERYVATDSGGFGPHLDLFVDLMRELEINGRPALRDGRVRSAIARNHAMRAGLESITTRAMLMMQAGMEPGPEGSLNKLVSVRSRQKLSELAIDLAGNGGFQFDPHAPQKQDWVSSWINAPTGRIAGGADEMLLNTIAEKILGLPQDHRPDKGVPFNQIPA</sequence>
<evidence type="ECO:0000313" key="10">
    <source>
        <dbReference type="Proteomes" id="UP000548685"/>
    </source>
</evidence>
<keyword evidence="3 6" id="KW-0285">Flavoprotein</keyword>
<keyword evidence="4 6" id="KW-0274">FAD</keyword>
<accession>A0ABR6I2C7</accession>
<protein>
    <submittedName>
        <fullName evidence="9">Alkylation response protein AidB-like acyl-CoA dehydrogenase</fullName>
    </submittedName>
</protein>
<dbReference type="RefSeq" id="WP_183363677.1">
    <property type="nucleotide sequence ID" value="NZ_BAAADZ010000005.1"/>
</dbReference>
<dbReference type="Pfam" id="PF00441">
    <property type="entry name" value="Acyl-CoA_dh_1"/>
    <property type="match status" value="1"/>
</dbReference>
<evidence type="ECO:0000259" key="8">
    <source>
        <dbReference type="Pfam" id="PF02770"/>
    </source>
</evidence>
<keyword evidence="10" id="KW-1185">Reference proteome</keyword>
<dbReference type="Pfam" id="PF02770">
    <property type="entry name" value="Acyl-CoA_dh_M"/>
    <property type="match status" value="1"/>
</dbReference>
<evidence type="ECO:0000256" key="4">
    <source>
        <dbReference type="ARBA" id="ARBA00022827"/>
    </source>
</evidence>
<name>A0ABR6I2C7_9SPHN</name>
<comment type="similarity">
    <text evidence="2 6">Belongs to the acyl-CoA dehydrogenase family.</text>
</comment>
<dbReference type="InterPro" id="IPR009075">
    <property type="entry name" value="AcylCo_DH/oxidase_C"/>
</dbReference>
<evidence type="ECO:0000256" key="5">
    <source>
        <dbReference type="ARBA" id="ARBA00023002"/>
    </source>
</evidence>
<dbReference type="Gene3D" id="2.40.110.10">
    <property type="entry name" value="Butyryl-CoA Dehydrogenase, subunit A, domain 2"/>
    <property type="match status" value="1"/>
</dbReference>
<evidence type="ECO:0000256" key="2">
    <source>
        <dbReference type="ARBA" id="ARBA00009347"/>
    </source>
</evidence>
<dbReference type="PANTHER" id="PTHR43292">
    <property type="entry name" value="ACYL-COA DEHYDROGENASE"/>
    <property type="match status" value="1"/>
</dbReference>
<dbReference type="PANTHER" id="PTHR43292:SF4">
    <property type="entry name" value="ACYL-COA DEHYDROGENASE FADE34"/>
    <property type="match status" value="1"/>
</dbReference>
<dbReference type="InterPro" id="IPR037069">
    <property type="entry name" value="AcylCoA_DH/ox_N_sf"/>
</dbReference>
<feature type="domain" description="Acyl-CoA oxidase/dehydrogenase middle" evidence="8">
    <location>
        <begin position="128"/>
        <end position="222"/>
    </location>
</feature>
<evidence type="ECO:0000313" key="9">
    <source>
        <dbReference type="EMBL" id="MBB3776905.1"/>
    </source>
</evidence>
<keyword evidence="5 6" id="KW-0560">Oxidoreductase</keyword>
<feature type="domain" description="Acyl-CoA dehydrogenase/oxidase C-terminal" evidence="7">
    <location>
        <begin position="234"/>
        <end position="386"/>
    </location>
</feature>
<organism evidence="9 10">
    <name type="scientific">Erythrobacter ramosus</name>
    <dbReference type="NCBI Taxonomy" id="35811"/>
    <lineage>
        <taxon>Bacteria</taxon>
        <taxon>Pseudomonadati</taxon>
        <taxon>Pseudomonadota</taxon>
        <taxon>Alphaproteobacteria</taxon>
        <taxon>Sphingomonadales</taxon>
        <taxon>Erythrobacteraceae</taxon>
        <taxon>Erythrobacter/Porphyrobacter group</taxon>
        <taxon>Erythrobacter</taxon>
    </lineage>
</organism>
<dbReference type="Proteomes" id="UP000548685">
    <property type="component" value="Unassembled WGS sequence"/>
</dbReference>
<comment type="cofactor">
    <cofactor evidence="1 6">
        <name>FAD</name>
        <dbReference type="ChEBI" id="CHEBI:57692"/>
    </cofactor>
</comment>
<evidence type="ECO:0000256" key="6">
    <source>
        <dbReference type="RuleBase" id="RU362125"/>
    </source>
</evidence>
<evidence type="ECO:0000256" key="3">
    <source>
        <dbReference type="ARBA" id="ARBA00022630"/>
    </source>
</evidence>
<dbReference type="InterPro" id="IPR036250">
    <property type="entry name" value="AcylCo_DH-like_C"/>
</dbReference>
<proteinExistence type="inferred from homology"/>
<evidence type="ECO:0000259" key="7">
    <source>
        <dbReference type="Pfam" id="PF00441"/>
    </source>
</evidence>
<gene>
    <name evidence="9" type="ORF">FHS52_002898</name>
</gene>
<dbReference type="InterPro" id="IPR006091">
    <property type="entry name" value="Acyl-CoA_Oxase/DH_mid-dom"/>
</dbReference>
<dbReference type="Gene3D" id="1.20.140.10">
    <property type="entry name" value="Butyryl-CoA Dehydrogenase, subunit A, domain 3"/>
    <property type="match status" value="1"/>
</dbReference>
<dbReference type="InterPro" id="IPR052161">
    <property type="entry name" value="Mycobact_Acyl-CoA_DH"/>
</dbReference>
<comment type="caution">
    <text evidence="9">The sequence shown here is derived from an EMBL/GenBank/DDBJ whole genome shotgun (WGS) entry which is preliminary data.</text>
</comment>
<dbReference type="InterPro" id="IPR046373">
    <property type="entry name" value="Acyl-CoA_Oxase/DH_mid-dom_sf"/>
</dbReference>
<dbReference type="SUPFAM" id="SSF47203">
    <property type="entry name" value="Acyl-CoA dehydrogenase C-terminal domain-like"/>
    <property type="match status" value="1"/>
</dbReference>
<dbReference type="InterPro" id="IPR009100">
    <property type="entry name" value="AcylCoA_DH/oxidase_NM_dom_sf"/>
</dbReference>
<reference evidence="9 10" key="1">
    <citation type="submission" date="2020-08" db="EMBL/GenBank/DDBJ databases">
        <title>Genomic Encyclopedia of Type Strains, Phase IV (KMG-IV): sequencing the most valuable type-strain genomes for metagenomic binning, comparative biology and taxonomic classification.</title>
        <authorList>
            <person name="Goeker M."/>
        </authorList>
    </citation>
    <scope>NUCLEOTIDE SEQUENCE [LARGE SCALE GENOMIC DNA]</scope>
    <source>
        <strain evidence="9 10">DSM 8510</strain>
    </source>
</reference>
<dbReference type="SUPFAM" id="SSF56645">
    <property type="entry name" value="Acyl-CoA dehydrogenase NM domain-like"/>
    <property type="match status" value="1"/>
</dbReference>
<dbReference type="EMBL" id="JACICE010000004">
    <property type="protein sequence ID" value="MBB3776905.1"/>
    <property type="molecule type" value="Genomic_DNA"/>
</dbReference>